<name>A0ABQ2XQW7_9BURK</name>
<feature type="domain" description="Helicase C-terminal" evidence="10">
    <location>
        <begin position="234"/>
        <end position="386"/>
    </location>
</feature>
<dbReference type="CDD" id="cd18787">
    <property type="entry name" value="SF2_C_DEAD"/>
    <property type="match status" value="1"/>
</dbReference>
<evidence type="ECO:0000256" key="8">
    <source>
        <dbReference type="SAM" id="MobiDB-lite"/>
    </source>
</evidence>
<evidence type="ECO:0000313" key="13">
    <source>
        <dbReference type="Proteomes" id="UP000653343"/>
    </source>
</evidence>
<reference evidence="13" key="1">
    <citation type="journal article" date="2019" name="Int. J. Syst. Evol. Microbiol.">
        <title>The Global Catalogue of Microorganisms (GCM) 10K type strain sequencing project: providing services to taxonomists for standard genome sequencing and annotation.</title>
        <authorList>
            <consortium name="The Broad Institute Genomics Platform"/>
            <consortium name="The Broad Institute Genome Sequencing Center for Infectious Disease"/>
            <person name="Wu L."/>
            <person name="Ma J."/>
        </authorList>
    </citation>
    <scope>NUCLEOTIDE SEQUENCE [LARGE SCALE GENOMIC DNA]</scope>
    <source>
        <strain evidence="13">KCTC 23917</strain>
    </source>
</reference>
<dbReference type="InterPro" id="IPR001650">
    <property type="entry name" value="Helicase_C-like"/>
</dbReference>
<dbReference type="Gene3D" id="3.40.50.300">
    <property type="entry name" value="P-loop containing nucleotide triphosphate hydrolases"/>
    <property type="match status" value="2"/>
</dbReference>
<dbReference type="GO" id="GO:0004386">
    <property type="term" value="F:helicase activity"/>
    <property type="evidence" value="ECO:0007669"/>
    <property type="project" value="UniProtKB-KW"/>
</dbReference>
<dbReference type="PROSITE" id="PS51192">
    <property type="entry name" value="HELICASE_ATP_BIND_1"/>
    <property type="match status" value="1"/>
</dbReference>
<dbReference type="InterPro" id="IPR027417">
    <property type="entry name" value="P-loop_NTPase"/>
</dbReference>
<evidence type="ECO:0000256" key="2">
    <source>
        <dbReference type="ARBA" id="ARBA00022801"/>
    </source>
</evidence>
<accession>A0ABQ2XQW7</accession>
<evidence type="ECO:0000256" key="4">
    <source>
        <dbReference type="ARBA" id="ARBA00022840"/>
    </source>
</evidence>
<feature type="short sequence motif" description="Q motif" evidence="6">
    <location>
        <begin position="1"/>
        <end position="29"/>
    </location>
</feature>
<organism evidence="12 13">
    <name type="scientific">Undibacterium squillarum</name>
    <dbReference type="NCBI Taxonomy" id="1131567"/>
    <lineage>
        <taxon>Bacteria</taxon>
        <taxon>Pseudomonadati</taxon>
        <taxon>Pseudomonadota</taxon>
        <taxon>Betaproteobacteria</taxon>
        <taxon>Burkholderiales</taxon>
        <taxon>Oxalobacteraceae</taxon>
        <taxon>Undibacterium</taxon>
    </lineage>
</organism>
<keyword evidence="4 7" id="KW-0067">ATP-binding</keyword>
<dbReference type="RefSeq" id="WP_189355279.1">
    <property type="nucleotide sequence ID" value="NZ_BMYU01000001.1"/>
</dbReference>
<dbReference type="CDD" id="cd00268">
    <property type="entry name" value="DEADc"/>
    <property type="match status" value="1"/>
</dbReference>
<keyword evidence="3 7" id="KW-0347">Helicase</keyword>
<dbReference type="SMART" id="SM00490">
    <property type="entry name" value="HELICc"/>
    <property type="match status" value="1"/>
</dbReference>
<evidence type="ECO:0000259" key="10">
    <source>
        <dbReference type="PROSITE" id="PS51194"/>
    </source>
</evidence>
<keyword evidence="2 7" id="KW-0378">Hydrolase</keyword>
<evidence type="ECO:0000259" key="11">
    <source>
        <dbReference type="PROSITE" id="PS51195"/>
    </source>
</evidence>
<sequence length="425" mass="46751">MSFSQLGLSTPLRNAAQQQGFTQPTPVQSEVIPSILAGKDVLASAQTGSGKTAAYCLPVLEWHLQRKATTRKTVHTLILVPTRELAVQVGDTLRTLSKSFTHYPKLAVLFGGISINPQMLHLRGGADIVVATPGRLLDLVQQNALRLDQVERLVLDEADRMLALGFAEELNAVLKLLPAQRQHCFFSATFSDSIRELAHTLLRDAVKVNIPTTEEGKPDILQRAILVDAKRRTQLLKHLFKTEKWSRVLVFVATKYSADLIATKLRRLHISAEALHGEQTQGKRMQVLSDFKDARVKIVIATDVAARGIDISQLPVVVNFDLPRSSEDYTHRIGRTGRAGEAGMAVSFICADAANEAHFRLIEKRHGVRIEREQVPGFEISPETLEQVAQAKVSDPNGGVKGKRPSKKDKLRALAAQAEKNSGSI</sequence>
<dbReference type="PROSITE" id="PS51194">
    <property type="entry name" value="HELICASE_CTER"/>
    <property type="match status" value="1"/>
</dbReference>
<dbReference type="InterPro" id="IPR011545">
    <property type="entry name" value="DEAD/DEAH_box_helicase_dom"/>
</dbReference>
<dbReference type="Pfam" id="PF00270">
    <property type="entry name" value="DEAD"/>
    <property type="match status" value="1"/>
</dbReference>
<evidence type="ECO:0000256" key="3">
    <source>
        <dbReference type="ARBA" id="ARBA00022806"/>
    </source>
</evidence>
<evidence type="ECO:0000259" key="9">
    <source>
        <dbReference type="PROSITE" id="PS51192"/>
    </source>
</evidence>
<feature type="region of interest" description="Disordered" evidence="8">
    <location>
        <begin position="1"/>
        <end position="25"/>
    </location>
</feature>
<comment type="similarity">
    <text evidence="5 7">Belongs to the DEAD box helicase family.</text>
</comment>
<keyword evidence="1 7" id="KW-0547">Nucleotide-binding</keyword>
<feature type="compositionally biased region" description="Basic residues" evidence="8">
    <location>
        <begin position="401"/>
        <end position="410"/>
    </location>
</feature>
<dbReference type="PROSITE" id="PS51195">
    <property type="entry name" value="Q_MOTIF"/>
    <property type="match status" value="1"/>
</dbReference>
<comment type="caution">
    <text evidence="12">The sequence shown here is derived from an EMBL/GenBank/DDBJ whole genome shotgun (WGS) entry which is preliminary data.</text>
</comment>
<dbReference type="InterPro" id="IPR044742">
    <property type="entry name" value="DEAD/DEAH_RhlB"/>
</dbReference>
<gene>
    <name evidence="12" type="primary">rhlE</name>
    <name evidence="12" type="ORF">GCM10010946_03410</name>
</gene>
<evidence type="ECO:0000313" key="12">
    <source>
        <dbReference type="EMBL" id="GGX29771.1"/>
    </source>
</evidence>
<dbReference type="Proteomes" id="UP000653343">
    <property type="component" value="Unassembled WGS sequence"/>
</dbReference>
<dbReference type="SUPFAM" id="SSF52540">
    <property type="entry name" value="P-loop containing nucleoside triphosphate hydrolases"/>
    <property type="match status" value="1"/>
</dbReference>
<dbReference type="EMBL" id="BMYU01000001">
    <property type="protein sequence ID" value="GGX29771.1"/>
    <property type="molecule type" value="Genomic_DNA"/>
</dbReference>
<dbReference type="PANTHER" id="PTHR47959:SF13">
    <property type="entry name" value="ATP-DEPENDENT RNA HELICASE RHLE"/>
    <property type="match status" value="1"/>
</dbReference>
<protein>
    <submittedName>
        <fullName evidence="12">RNA helicase</fullName>
    </submittedName>
</protein>
<dbReference type="InterPro" id="IPR014001">
    <property type="entry name" value="Helicase_ATP-bd"/>
</dbReference>
<evidence type="ECO:0000256" key="7">
    <source>
        <dbReference type="RuleBase" id="RU000492"/>
    </source>
</evidence>
<feature type="region of interest" description="Disordered" evidence="8">
    <location>
        <begin position="388"/>
        <end position="425"/>
    </location>
</feature>
<dbReference type="InterPro" id="IPR000629">
    <property type="entry name" value="RNA-helicase_DEAD-box_CS"/>
</dbReference>
<feature type="domain" description="DEAD-box RNA helicase Q" evidence="11">
    <location>
        <begin position="1"/>
        <end position="29"/>
    </location>
</feature>
<evidence type="ECO:0000256" key="6">
    <source>
        <dbReference type="PROSITE-ProRule" id="PRU00552"/>
    </source>
</evidence>
<dbReference type="PANTHER" id="PTHR47959">
    <property type="entry name" value="ATP-DEPENDENT RNA HELICASE RHLE-RELATED"/>
    <property type="match status" value="1"/>
</dbReference>
<dbReference type="PROSITE" id="PS00039">
    <property type="entry name" value="DEAD_ATP_HELICASE"/>
    <property type="match status" value="1"/>
</dbReference>
<dbReference type="SMART" id="SM00487">
    <property type="entry name" value="DEXDc"/>
    <property type="match status" value="1"/>
</dbReference>
<evidence type="ECO:0000256" key="1">
    <source>
        <dbReference type="ARBA" id="ARBA00022741"/>
    </source>
</evidence>
<dbReference type="Pfam" id="PF00271">
    <property type="entry name" value="Helicase_C"/>
    <property type="match status" value="1"/>
</dbReference>
<evidence type="ECO:0000256" key="5">
    <source>
        <dbReference type="ARBA" id="ARBA00038437"/>
    </source>
</evidence>
<dbReference type="InterPro" id="IPR050079">
    <property type="entry name" value="DEAD_box_RNA_helicase"/>
</dbReference>
<keyword evidence="13" id="KW-1185">Reference proteome</keyword>
<feature type="domain" description="Helicase ATP-binding" evidence="9">
    <location>
        <begin position="32"/>
        <end position="208"/>
    </location>
</feature>
<proteinExistence type="inferred from homology"/>
<dbReference type="InterPro" id="IPR014014">
    <property type="entry name" value="RNA_helicase_DEAD_Q_motif"/>
</dbReference>